<evidence type="ECO:0000313" key="1">
    <source>
        <dbReference type="EMBL" id="MDX8441371.1"/>
    </source>
</evidence>
<dbReference type="Pfam" id="PF09660">
    <property type="entry name" value="DUF2397"/>
    <property type="match status" value="1"/>
</dbReference>
<name>A0ABU4WZ87_9HYPH</name>
<comment type="caution">
    <text evidence="1">The sequence shown here is derived from an EMBL/GenBank/DDBJ whole genome shotgun (WGS) entry which is preliminary data.</text>
</comment>
<evidence type="ECO:0000313" key="2">
    <source>
        <dbReference type="Proteomes" id="UP001272097"/>
    </source>
</evidence>
<gene>
    <name evidence="1" type="ORF">RFM51_17395</name>
</gene>
<proteinExistence type="predicted"/>
<keyword evidence="2" id="KW-1185">Reference proteome</keyword>
<sequence length="620" mass="68400">MDRRDRCRSPPSTPSTRSFAQLLATGDYHAPGFISVFLGTGAVQIQASHPEVDLPDTDLVNLNFRDILFGCADRSCWRAAQTRTLSMCGKNVVVLDDHPGQSKNTHRSLEAAISMQFASDSAELFRHLNADKATLYRCIMDVFAAAKRQYRLQLRPDEVLAEGRWPNGSPRIEEINAALAQLAEWGNLESHPDTARVSSLSDFYRARFLYRLSQGGEAVESALAVFVQTLQRRAELQTVALEDIASRLLALEALAAESEPDVAKIHETLRDLVRVFESLAENAQAFMAGVARSIELQQAEASAVANYKKRLIDYLERFMGDLVRRSDTIARLILALEPRVDALLGQVAERESRDAAPGSAQDQANAQDLYLQGWRERWKGLRGWFLSTGHELPQAELLRARARSAIPQLLAAIAALNERRSGRSDRSADFRMLAGWFAACTNDGEAHRLARAAFALNPARHFSLNADADAALPASTSWADAKPLRIHPRLREYGEAAPRGPLPRVRDRAEDRAFLALQIAEESLQVEAARKRLATGQTARLSELGELDTPSFGLFLGLLGEALSEQAGPEMAVERQTGDGLLHIHLKPLAADSYARIDTPRGVFAGRDHIITITPLRGVL</sequence>
<protein>
    <submittedName>
        <fullName evidence="1">TIGR02677 family protein</fullName>
    </submittedName>
</protein>
<dbReference type="RefSeq" id="WP_320215327.1">
    <property type="nucleotide sequence ID" value="NZ_JAVIIS010000024.1"/>
</dbReference>
<accession>A0ABU4WZ87</accession>
<reference evidence="1 2" key="1">
    <citation type="submission" date="2023-08" db="EMBL/GenBank/DDBJ databases">
        <title>Implementing the SeqCode for naming new Mesorhizobium species isolated from Vachellia karroo root nodules.</title>
        <authorList>
            <person name="Van Lill M."/>
        </authorList>
    </citation>
    <scope>NUCLEOTIDE SEQUENCE [LARGE SCALE GENOMIC DNA]</scope>
    <source>
        <strain evidence="1 2">VK3E</strain>
    </source>
</reference>
<dbReference type="InterPro" id="IPR013493">
    <property type="entry name" value="CHP02677"/>
</dbReference>
<dbReference type="EMBL" id="JAVIIS010000024">
    <property type="protein sequence ID" value="MDX8441371.1"/>
    <property type="molecule type" value="Genomic_DNA"/>
</dbReference>
<organism evidence="1 2">
    <name type="scientific">Mesorhizobium australafricanum</name>
    <dbReference type="NCBI Taxonomy" id="3072311"/>
    <lineage>
        <taxon>Bacteria</taxon>
        <taxon>Pseudomonadati</taxon>
        <taxon>Pseudomonadota</taxon>
        <taxon>Alphaproteobacteria</taxon>
        <taxon>Hyphomicrobiales</taxon>
        <taxon>Phyllobacteriaceae</taxon>
        <taxon>Mesorhizobium</taxon>
    </lineage>
</organism>
<dbReference type="NCBIfam" id="TIGR02677">
    <property type="entry name" value="TIGR02677 family protein"/>
    <property type="match status" value="1"/>
</dbReference>
<dbReference type="Proteomes" id="UP001272097">
    <property type="component" value="Unassembled WGS sequence"/>
</dbReference>